<feature type="region of interest" description="Disordered" evidence="10">
    <location>
        <begin position="1"/>
        <end position="22"/>
    </location>
</feature>
<evidence type="ECO:0000256" key="5">
    <source>
        <dbReference type="ARBA" id="ARBA00022989"/>
    </source>
</evidence>
<feature type="transmembrane region" description="Helical" evidence="11">
    <location>
        <begin position="145"/>
        <end position="168"/>
    </location>
</feature>
<evidence type="ECO:0000256" key="7">
    <source>
        <dbReference type="ARBA" id="ARBA00023136"/>
    </source>
</evidence>
<dbReference type="InterPro" id="IPR038354">
    <property type="entry name" value="VKOR_sf"/>
</dbReference>
<evidence type="ECO:0000256" key="4">
    <source>
        <dbReference type="ARBA" id="ARBA00022719"/>
    </source>
</evidence>
<dbReference type="CDD" id="cd12922">
    <property type="entry name" value="VKOR_5"/>
    <property type="match status" value="1"/>
</dbReference>
<comment type="subcellular location">
    <subcellularLocation>
        <location evidence="1">Membrane</location>
        <topology evidence="1">Multi-pass membrane protein</topology>
    </subcellularLocation>
</comment>
<evidence type="ECO:0000259" key="12">
    <source>
        <dbReference type="SMART" id="SM00756"/>
    </source>
</evidence>
<keyword evidence="9" id="KW-0676">Redox-active center</keyword>
<evidence type="ECO:0000256" key="8">
    <source>
        <dbReference type="ARBA" id="ARBA00023157"/>
    </source>
</evidence>
<comment type="caution">
    <text evidence="13">The sequence shown here is derived from an EMBL/GenBank/DDBJ whole genome shotgun (WGS) entry which is preliminary data.</text>
</comment>
<evidence type="ECO:0000256" key="9">
    <source>
        <dbReference type="ARBA" id="ARBA00023284"/>
    </source>
</evidence>
<evidence type="ECO:0000256" key="2">
    <source>
        <dbReference type="ARBA" id="ARBA00006214"/>
    </source>
</evidence>
<dbReference type="InterPro" id="IPR012932">
    <property type="entry name" value="VKOR"/>
</dbReference>
<dbReference type="Pfam" id="PF07884">
    <property type="entry name" value="VKOR"/>
    <property type="match status" value="1"/>
</dbReference>
<evidence type="ECO:0000256" key="3">
    <source>
        <dbReference type="ARBA" id="ARBA00022692"/>
    </source>
</evidence>
<name>A0ABV8FKA0_9ACTN</name>
<gene>
    <name evidence="13" type="ORF">ACFOVU_07680</name>
</gene>
<organism evidence="13 14">
    <name type="scientific">Nocardiopsis sediminis</name>
    <dbReference type="NCBI Taxonomy" id="1778267"/>
    <lineage>
        <taxon>Bacteria</taxon>
        <taxon>Bacillati</taxon>
        <taxon>Actinomycetota</taxon>
        <taxon>Actinomycetes</taxon>
        <taxon>Streptosporangiales</taxon>
        <taxon>Nocardiopsidaceae</taxon>
        <taxon>Nocardiopsis</taxon>
    </lineage>
</organism>
<evidence type="ECO:0000313" key="13">
    <source>
        <dbReference type="EMBL" id="MFC3995789.1"/>
    </source>
</evidence>
<sequence>MTPPAAVTPPPDATTPDTTTPGAGVPVISRALPWLLTIGGAIGLAAAGALLVEKIRVLENPGHVPACSINPVLSCGTVMDTPQAAAFGIPNPVIGVACFAIVATVGTALLAGGAFRRWFWLGLQAGTVFGAGFVHWLIYQSLYRIGALCPYCMAVWAVTVPVFWYVTLHNLRAGHIRVPAGLRRPLDALARNHTVALTVWALAVIVAIAHAFRANWGSLL</sequence>
<evidence type="ECO:0000256" key="10">
    <source>
        <dbReference type="SAM" id="MobiDB-lite"/>
    </source>
</evidence>
<keyword evidence="5 11" id="KW-1133">Transmembrane helix</keyword>
<dbReference type="Proteomes" id="UP001595847">
    <property type="component" value="Unassembled WGS sequence"/>
</dbReference>
<keyword evidence="6" id="KW-0560">Oxidoreductase</keyword>
<feature type="transmembrane region" description="Helical" evidence="11">
    <location>
        <begin position="89"/>
        <end position="111"/>
    </location>
</feature>
<reference evidence="14" key="1">
    <citation type="journal article" date="2019" name="Int. J. Syst. Evol. Microbiol.">
        <title>The Global Catalogue of Microorganisms (GCM) 10K type strain sequencing project: providing services to taxonomists for standard genome sequencing and annotation.</title>
        <authorList>
            <consortium name="The Broad Institute Genomics Platform"/>
            <consortium name="The Broad Institute Genome Sequencing Center for Infectious Disease"/>
            <person name="Wu L."/>
            <person name="Ma J."/>
        </authorList>
    </citation>
    <scope>NUCLEOTIDE SEQUENCE [LARGE SCALE GENOMIC DNA]</scope>
    <source>
        <strain evidence="14">TBRC 1826</strain>
    </source>
</reference>
<feature type="transmembrane region" description="Helical" evidence="11">
    <location>
        <begin position="31"/>
        <end position="52"/>
    </location>
</feature>
<feature type="domain" description="Vitamin K epoxide reductase" evidence="12">
    <location>
        <begin position="29"/>
        <end position="170"/>
    </location>
</feature>
<proteinExistence type="inferred from homology"/>
<feature type="compositionally biased region" description="Pro residues" evidence="10">
    <location>
        <begin position="1"/>
        <end position="13"/>
    </location>
</feature>
<feature type="transmembrane region" description="Helical" evidence="11">
    <location>
        <begin position="189"/>
        <end position="212"/>
    </location>
</feature>
<dbReference type="RefSeq" id="WP_378531272.1">
    <property type="nucleotide sequence ID" value="NZ_JBHSBH010000005.1"/>
</dbReference>
<evidence type="ECO:0000313" key="14">
    <source>
        <dbReference type="Proteomes" id="UP001595847"/>
    </source>
</evidence>
<keyword evidence="4" id="KW-0874">Quinone</keyword>
<protein>
    <submittedName>
        <fullName evidence="13">Vitamin K epoxide reductase family protein</fullName>
    </submittedName>
</protein>
<keyword evidence="8" id="KW-1015">Disulfide bond</keyword>
<accession>A0ABV8FKA0</accession>
<keyword evidence="3 11" id="KW-0812">Transmembrane</keyword>
<dbReference type="EMBL" id="JBHSBH010000005">
    <property type="protein sequence ID" value="MFC3995789.1"/>
    <property type="molecule type" value="Genomic_DNA"/>
</dbReference>
<feature type="transmembrane region" description="Helical" evidence="11">
    <location>
        <begin position="118"/>
        <end position="139"/>
    </location>
</feature>
<evidence type="ECO:0000256" key="11">
    <source>
        <dbReference type="SAM" id="Phobius"/>
    </source>
</evidence>
<dbReference type="Gene3D" id="1.20.1440.130">
    <property type="entry name" value="VKOR domain"/>
    <property type="match status" value="1"/>
</dbReference>
<dbReference type="InterPro" id="IPR041714">
    <property type="entry name" value="VKOR_Actinobacteria"/>
</dbReference>
<keyword evidence="14" id="KW-1185">Reference proteome</keyword>
<evidence type="ECO:0000256" key="1">
    <source>
        <dbReference type="ARBA" id="ARBA00004141"/>
    </source>
</evidence>
<evidence type="ECO:0000256" key="6">
    <source>
        <dbReference type="ARBA" id="ARBA00023002"/>
    </source>
</evidence>
<keyword evidence="7 11" id="KW-0472">Membrane</keyword>
<comment type="similarity">
    <text evidence="2">Belongs to the VKOR family.</text>
</comment>
<dbReference type="SMART" id="SM00756">
    <property type="entry name" value="VKc"/>
    <property type="match status" value="1"/>
</dbReference>